<gene>
    <name evidence="1" type="ORF">G3O08_17390</name>
</gene>
<dbReference type="AlphaFoldDB" id="A0A7K3WUT9"/>
<protein>
    <submittedName>
        <fullName evidence="1">Uncharacterized protein</fullName>
    </submittedName>
</protein>
<reference evidence="1 2" key="1">
    <citation type="submission" date="2020-02" db="EMBL/GenBank/DDBJ databases">
        <title>Out from the shadows clarifying the taxonomy of the family Cryomorphaceae and related taxa by utilizing the GTDB taxonomic framework.</title>
        <authorList>
            <person name="Bowman J.P."/>
        </authorList>
    </citation>
    <scope>NUCLEOTIDE SEQUENCE [LARGE SCALE GENOMIC DNA]</scope>
    <source>
        <strain evidence="1 2">QSSC 1-22</strain>
    </source>
</reference>
<evidence type="ECO:0000313" key="1">
    <source>
        <dbReference type="EMBL" id="NEN25274.1"/>
    </source>
</evidence>
<accession>A0A7K3WUT9</accession>
<organism evidence="1 2">
    <name type="scientific">Cryomorpha ignava</name>
    <dbReference type="NCBI Taxonomy" id="101383"/>
    <lineage>
        <taxon>Bacteria</taxon>
        <taxon>Pseudomonadati</taxon>
        <taxon>Bacteroidota</taxon>
        <taxon>Flavobacteriia</taxon>
        <taxon>Flavobacteriales</taxon>
        <taxon>Cryomorphaceae</taxon>
        <taxon>Cryomorpha</taxon>
    </lineage>
</organism>
<evidence type="ECO:0000313" key="2">
    <source>
        <dbReference type="Proteomes" id="UP000486602"/>
    </source>
</evidence>
<comment type="caution">
    <text evidence="1">The sequence shown here is derived from an EMBL/GenBank/DDBJ whole genome shotgun (WGS) entry which is preliminary data.</text>
</comment>
<sequence length="117" mass="13937">MDFEFEIRWKETIAQLEKIFGGALELEGILFLIGVQALGQGTRKFKKDEKLDLIHIAICTILTPYGYYEFSHYDTDKWPHFENVKKLPFLNDNDQKLFMRRAIVDYFEKENIIDLQE</sequence>
<dbReference type="Proteomes" id="UP000486602">
    <property type="component" value="Unassembled WGS sequence"/>
</dbReference>
<name>A0A7K3WUT9_9FLAO</name>
<dbReference type="RefSeq" id="WP_163286733.1">
    <property type="nucleotide sequence ID" value="NZ_JAAGVY010000046.1"/>
</dbReference>
<dbReference type="EMBL" id="JAAGVY010000046">
    <property type="protein sequence ID" value="NEN25274.1"/>
    <property type="molecule type" value="Genomic_DNA"/>
</dbReference>
<proteinExistence type="predicted"/>
<keyword evidence="2" id="KW-1185">Reference proteome</keyword>